<reference evidence="2 3" key="1">
    <citation type="submission" date="2016-10" db="EMBL/GenBank/DDBJ databases">
        <title>Marinobacter salinus sp. nov., a moderately halophilic bacterium isolated from a tidal flat environment.</title>
        <authorList>
            <person name="Park S.-J."/>
        </authorList>
    </citation>
    <scope>NUCLEOTIDE SEQUENCE [LARGE SCALE GENOMIC DNA]</scope>
    <source>
        <strain evidence="2 3">Hb8</strain>
    </source>
</reference>
<sequence>MRPTPPLVLPEWKAHRIIPSHYPPIDLFERIYDTPEELAIAFEIEAMTNDRLLDEAGDLQLIPPDDRLIGPGSSPVMAAFTHLGFGSRFTNGDFGVYYAADSLETAIAETIYHKECEMAAAKEESIELTMRCYVGEIARAMQDIREDAFADLHDPDDYSASQAYAASSRANGSDGLLYNSVRRPGHECIAAFRPVALHAPVQGEHLKYFWDGNQRRITHWAKISDAHEVPPRP</sequence>
<gene>
    <name evidence="2" type="ORF">BKP64_06320</name>
</gene>
<protein>
    <recommendedName>
        <fullName evidence="1">RES domain-containing protein</fullName>
    </recommendedName>
</protein>
<evidence type="ECO:0000313" key="2">
    <source>
        <dbReference type="EMBL" id="AOY87818.1"/>
    </source>
</evidence>
<proteinExistence type="predicted"/>
<dbReference type="RefSeq" id="WP_070967453.1">
    <property type="nucleotide sequence ID" value="NZ_CP017715.1"/>
</dbReference>
<dbReference type="InterPro" id="IPR014914">
    <property type="entry name" value="RES_dom"/>
</dbReference>
<dbReference type="OrthoDB" id="9795903at2"/>
<keyword evidence="3" id="KW-1185">Reference proteome</keyword>
<dbReference type="Pfam" id="PF08808">
    <property type="entry name" value="RES"/>
    <property type="match status" value="1"/>
</dbReference>
<dbReference type="Proteomes" id="UP000177445">
    <property type="component" value="Chromosome"/>
</dbReference>
<dbReference type="SMART" id="SM00953">
    <property type="entry name" value="RES"/>
    <property type="match status" value="1"/>
</dbReference>
<dbReference type="STRING" id="1874317.BKP64_06320"/>
<organism evidence="2 3">
    <name type="scientific">Marinobacter salinus</name>
    <dbReference type="NCBI Taxonomy" id="1874317"/>
    <lineage>
        <taxon>Bacteria</taxon>
        <taxon>Pseudomonadati</taxon>
        <taxon>Pseudomonadota</taxon>
        <taxon>Gammaproteobacteria</taxon>
        <taxon>Pseudomonadales</taxon>
        <taxon>Marinobacteraceae</taxon>
        <taxon>Marinobacter</taxon>
    </lineage>
</organism>
<evidence type="ECO:0000313" key="3">
    <source>
        <dbReference type="Proteomes" id="UP000177445"/>
    </source>
</evidence>
<name>A0A1D9GJJ9_9GAMM</name>
<evidence type="ECO:0000259" key="1">
    <source>
        <dbReference type="SMART" id="SM00953"/>
    </source>
</evidence>
<dbReference type="AlphaFoldDB" id="A0A1D9GJJ9"/>
<feature type="domain" description="RES" evidence="1">
    <location>
        <begin position="79"/>
        <end position="203"/>
    </location>
</feature>
<dbReference type="KEGG" id="msq:BKP64_06320"/>
<dbReference type="EMBL" id="CP017715">
    <property type="protein sequence ID" value="AOY87818.1"/>
    <property type="molecule type" value="Genomic_DNA"/>
</dbReference>
<accession>A0A1D9GJJ9</accession>